<protein>
    <submittedName>
        <fullName evidence="2">Uncharacterized protein</fullName>
    </submittedName>
</protein>
<dbReference type="GeneID" id="39579671"/>
<evidence type="ECO:0000313" key="2">
    <source>
        <dbReference type="EMBL" id="ROT40677.1"/>
    </source>
</evidence>
<organism evidence="2 3">
    <name type="scientific">Sodiomyces alkalinus (strain CBS 110278 / VKM F-3762 / F11)</name>
    <name type="common">Alkaliphilic filamentous fungus</name>
    <dbReference type="NCBI Taxonomy" id="1314773"/>
    <lineage>
        <taxon>Eukaryota</taxon>
        <taxon>Fungi</taxon>
        <taxon>Dikarya</taxon>
        <taxon>Ascomycota</taxon>
        <taxon>Pezizomycotina</taxon>
        <taxon>Sordariomycetes</taxon>
        <taxon>Hypocreomycetidae</taxon>
        <taxon>Glomerellales</taxon>
        <taxon>Plectosphaerellaceae</taxon>
        <taxon>Sodiomyces</taxon>
    </lineage>
</organism>
<gene>
    <name evidence="2" type="ORF">SODALDRAFT_330419</name>
</gene>
<keyword evidence="1" id="KW-1133">Transmembrane helix</keyword>
<keyword evidence="1" id="KW-0812">Transmembrane</keyword>
<feature type="transmembrane region" description="Helical" evidence="1">
    <location>
        <begin position="38"/>
        <end position="55"/>
    </location>
</feature>
<keyword evidence="3" id="KW-1185">Reference proteome</keyword>
<keyword evidence="1" id="KW-0472">Membrane</keyword>
<proteinExistence type="predicted"/>
<dbReference type="EMBL" id="ML119052">
    <property type="protein sequence ID" value="ROT40677.1"/>
    <property type="molecule type" value="Genomic_DNA"/>
</dbReference>
<evidence type="ECO:0000256" key="1">
    <source>
        <dbReference type="SAM" id="Phobius"/>
    </source>
</evidence>
<dbReference type="RefSeq" id="XP_028468483.1">
    <property type="nucleotide sequence ID" value="XM_028611193.1"/>
</dbReference>
<evidence type="ECO:0000313" key="3">
    <source>
        <dbReference type="Proteomes" id="UP000272025"/>
    </source>
</evidence>
<accession>A0A3N2Q1P3</accession>
<sequence length="57" mass="6585">MSGHEEDGCDHAKPYEFGIQDEQLCVLVPSMRRWSVRLFLFTVRIAYIQVLFAGLPN</sequence>
<dbReference type="AlphaFoldDB" id="A0A3N2Q1P3"/>
<reference evidence="2 3" key="1">
    <citation type="journal article" date="2018" name="Mol. Ecol.">
        <title>The obligate alkalophilic soda-lake fungus Sodiomyces alkalinus has shifted to a protein diet.</title>
        <authorList>
            <person name="Grum-Grzhimaylo A.A."/>
            <person name="Falkoski D.L."/>
            <person name="van den Heuvel J."/>
            <person name="Valero-Jimenez C.A."/>
            <person name="Min B."/>
            <person name="Choi I.G."/>
            <person name="Lipzen A."/>
            <person name="Daum C.G."/>
            <person name="Aanen D.K."/>
            <person name="Tsang A."/>
            <person name="Henrissat B."/>
            <person name="Bilanenko E.N."/>
            <person name="de Vries R.P."/>
            <person name="van Kan J.A.L."/>
            <person name="Grigoriev I.V."/>
            <person name="Debets A.J.M."/>
        </authorList>
    </citation>
    <scope>NUCLEOTIDE SEQUENCE [LARGE SCALE GENOMIC DNA]</scope>
    <source>
        <strain evidence="2 3">F11</strain>
    </source>
</reference>
<dbReference type="Proteomes" id="UP000272025">
    <property type="component" value="Unassembled WGS sequence"/>
</dbReference>
<name>A0A3N2Q1P3_SODAK</name>